<protein>
    <recommendedName>
        <fullName evidence="6">NAP family protein</fullName>
    </recommendedName>
</protein>
<evidence type="ECO:0000313" key="4">
    <source>
        <dbReference type="EMBL" id="KAF7716404.1"/>
    </source>
</evidence>
<evidence type="ECO:0008006" key="6">
    <source>
        <dbReference type="Google" id="ProtNLM"/>
    </source>
</evidence>
<evidence type="ECO:0000256" key="1">
    <source>
        <dbReference type="ARBA" id="ARBA00009947"/>
    </source>
</evidence>
<feature type="region of interest" description="Disordered" evidence="3">
    <location>
        <begin position="257"/>
        <end position="293"/>
    </location>
</feature>
<dbReference type="GO" id="GO:0006334">
    <property type="term" value="P:nucleosome assembly"/>
    <property type="evidence" value="ECO:0007669"/>
    <property type="project" value="InterPro"/>
</dbReference>
<accession>A0A8J8W3N3</accession>
<evidence type="ECO:0000256" key="2">
    <source>
        <dbReference type="RuleBase" id="RU003876"/>
    </source>
</evidence>
<name>A0A8J8W3N3_9EURO</name>
<sequence>MSGEDKSLSERIEFPAIPEEARSKISHVQEELERAELEQLRKSIPLFAPIFKKREEIISMPGVKSDFWARVFSTAPSEISEFILESDSEILAENLKNVVVERFEVDAEGNGEPRSLRFTFEFETENNEFFDNAKLVKEFYWRKHVQKTAKGKRRAWEGLVSDPVRINWKSADVDPTRGLLDAACDLFDAEKKKGGKRTDLPEYEALVKKLEIAEAEAMQGADIEDMEDLPEDEDDSPAGASFFSFFAYRGRDVSAEQNKEALKEDEERWAKIARGEEVPEDDDEEDDDEEEDFDLVDDLEEAEVFPGGEDLAIAIAEDLWTNALKYYAESFQPSFDFEDEFEELEDMDEDEDDVDDGEDQPPAKKARN</sequence>
<dbReference type="SUPFAM" id="SSF143113">
    <property type="entry name" value="NAP-like"/>
    <property type="match status" value="1"/>
</dbReference>
<dbReference type="InterPro" id="IPR002164">
    <property type="entry name" value="NAP_family"/>
</dbReference>
<feature type="compositionally biased region" description="Acidic residues" evidence="3">
    <location>
        <begin position="278"/>
        <end position="293"/>
    </location>
</feature>
<gene>
    <name evidence="4" type="ORF">PECM_005707</name>
</gene>
<evidence type="ECO:0000256" key="3">
    <source>
        <dbReference type="SAM" id="MobiDB-lite"/>
    </source>
</evidence>
<dbReference type="OrthoDB" id="19419at2759"/>
<feature type="compositionally biased region" description="Acidic residues" evidence="3">
    <location>
        <begin position="336"/>
        <end position="359"/>
    </location>
</feature>
<dbReference type="AlphaFoldDB" id="A0A8J8W3N3"/>
<organism evidence="4 5">
    <name type="scientific">Penicillium ucsense</name>
    <dbReference type="NCBI Taxonomy" id="2839758"/>
    <lineage>
        <taxon>Eukaryota</taxon>
        <taxon>Fungi</taxon>
        <taxon>Dikarya</taxon>
        <taxon>Ascomycota</taxon>
        <taxon>Pezizomycotina</taxon>
        <taxon>Eurotiomycetes</taxon>
        <taxon>Eurotiomycetidae</taxon>
        <taxon>Eurotiales</taxon>
        <taxon>Aspergillaceae</taxon>
        <taxon>Penicillium</taxon>
    </lineage>
</organism>
<dbReference type="InterPro" id="IPR037231">
    <property type="entry name" value="NAP-like_sf"/>
</dbReference>
<comment type="caution">
    <text evidence="4">The sequence shown here is derived from an EMBL/GenBank/DDBJ whole genome shotgun (WGS) entry which is preliminary data.</text>
</comment>
<dbReference type="Pfam" id="PF00956">
    <property type="entry name" value="NAP"/>
    <property type="match status" value="1"/>
</dbReference>
<dbReference type="PANTHER" id="PTHR11875">
    <property type="entry name" value="TESTIS-SPECIFIC Y-ENCODED PROTEIN"/>
    <property type="match status" value="1"/>
</dbReference>
<dbReference type="Gene3D" id="3.30.1120.90">
    <property type="entry name" value="Nucleosome assembly protein"/>
    <property type="match status" value="1"/>
</dbReference>
<feature type="region of interest" description="Disordered" evidence="3">
    <location>
        <begin position="336"/>
        <end position="368"/>
    </location>
</feature>
<comment type="similarity">
    <text evidence="1 2">Belongs to the nucleosome assembly protein (NAP) family.</text>
</comment>
<keyword evidence="5" id="KW-1185">Reference proteome</keyword>
<proteinExistence type="inferred from homology"/>
<feature type="compositionally biased region" description="Basic and acidic residues" evidence="3">
    <location>
        <begin position="257"/>
        <end position="277"/>
    </location>
</feature>
<dbReference type="Proteomes" id="UP000631181">
    <property type="component" value="Unassembled WGS sequence"/>
</dbReference>
<reference evidence="4" key="1">
    <citation type="journal article" date="2020" name="Front. Microbiol.">
        <title>Gene regulatory networks of Penicillium echinulatum 2HH and Penicillium oxalicum 114-2 inferred by a computational biology approach.</title>
        <authorList>
            <person name="Lenz A.R."/>
            <person name="Galan-Vasquez E."/>
            <person name="Balbinot E."/>
            <person name="De Abreu F.P."/>
            <person name="De Oliveira N.S."/>
            <person name="Da Rosa L.O."/>
            <person name="De Avila E Silva S."/>
            <person name="Camassola M."/>
            <person name="Dillon A.J.P."/>
            <person name="Perez-Rueda E."/>
        </authorList>
    </citation>
    <scope>NUCLEOTIDE SEQUENCE</scope>
    <source>
        <strain evidence="4">S1M29</strain>
    </source>
</reference>
<evidence type="ECO:0000313" key="5">
    <source>
        <dbReference type="Proteomes" id="UP000631181"/>
    </source>
</evidence>
<dbReference type="EMBL" id="WIWV01000041">
    <property type="protein sequence ID" value="KAF7716404.1"/>
    <property type="molecule type" value="Genomic_DNA"/>
</dbReference>
<dbReference type="GO" id="GO:0005634">
    <property type="term" value="C:nucleus"/>
    <property type="evidence" value="ECO:0007669"/>
    <property type="project" value="InterPro"/>
</dbReference>